<dbReference type="SUPFAM" id="SSF75005">
    <property type="entry name" value="Arabinanase/levansucrase/invertase"/>
    <property type="match status" value="1"/>
</dbReference>
<dbReference type="InterPro" id="IPR023296">
    <property type="entry name" value="Glyco_hydro_beta-prop_sf"/>
</dbReference>
<dbReference type="PANTHER" id="PTHR42812:SF12">
    <property type="entry name" value="BETA-XYLOSIDASE-RELATED"/>
    <property type="match status" value="1"/>
</dbReference>
<dbReference type="InterPro" id="IPR006710">
    <property type="entry name" value="Glyco_hydro_43"/>
</dbReference>
<feature type="active site" description="Proton acceptor" evidence="4">
    <location>
        <position position="16"/>
    </location>
</feature>
<dbReference type="Gene3D" id="2.115.10.20">
    <property type="entry name" value="Glycosyl hydrolase domain, family 43"/>
    <property type="match status" value="1"/>
</dbReference>
<evidence type="ECO:0000259" key="7">
    <source>
        <dbReference type="Pfam" id="PF17851"/>
    </source>
</evidence>
<evidence type="ECO:0000256" key="4">
    <source>
        <dbReference type="PIRSR" id="PIRSR606710-1"/>
    </source>
</evidence>
<feature type="site" description="Important for catalytic activity, responsible for pKa modulation of the active site Glu and correct orientation of both the proton donor and substrate" evidence="5">
    <location>
        <position position="126"/>
    </location>
</feature>
<dbReference type="Pfam" id="PF17851">
    <property type="entry name" value="GH43_C2"/>
    <property type="match status" value="1"/>
</dbReference>
<name>A0A6B2FU85_9LACO</name>
<keyword evidence="2 6" id="KW-0378">Hydrolase</keyword>
<evidence type="ECO:0000256" key="5">
    <source>
        <dbReference type="PIRSR" id="PIRSR606710-2"/>
    </source>
</evidence>
<dbReference type="PANTHER" id="PTHR42812">
    <property type="entry name" value="BETA-XYLOSIDASE"/>
    <property type="match status" value="1"/>
</dbReference>
<dbReference type="EMBL" id="JAADJO010000008">
    <property type="protein sequence ID" value="NDJ73789.1"/>
    <property type="molecule type" value="Genomic_DNA"/>
</dbReference>
<evidence type="ECO:0000256" key="3">
    <source>
        <dbReference type="ARBA" id="ARBA00023295"/>
    </source>
</evidence>
<dbReference type="Gene3D" id="2.60.120.200">
    <property type="match status" value="1"/>
</dbReference>
<evidence type="ECO:0000313" key="8">
    <source>
        <dbReference type="EMBL" id="NDJ73789.1"/>
    </source>
</evidence>
<dbReference type="InterPro" id="IPR041542">
    <property type="entry name" value="GH43_C2"/>
</dbReference>
<dbReference type="InterPro" id="IPR013320">
    <property type="entry name" value="ConA-like_dom_sf"/>
</dbReference>
<dbReference type="AlphaFoldDB" id="A0A6B2FU85"/>
<feature type="domain" description="Beta-xylosidase C-terminal Concanavalin A-like" evidence="7">
    <location>
        <begin position="324"/>
        <end position="495"/>
    </location>
</feature>
<protein>
    <submittedName>
        <fullName evidence="8">Glycoside hydrolase family 43 protein</fullName>
    </submittedName>
</protein>
<evidence type="ECO:0000256" key="6">
    <source>
        <dbReference type="RuleBase" id="RU361187"/>
    </source>
</evidence>
<dbReference type="InterPro" id="IPR051795">
    <property type="entry name" value="Glycosyl_Hydrlase_43"/>
</dbReference>
<dbReference type="GO" id="GO:0005975">
    <property type="term" value="P:carbohydrate metabolic process"/>
    <property type="evidence" value="ECO:0007669"/>
    <property type="project" value="InterPro"/>
</dbReference>
<accession>A0A6B2FU85</accession>
<comment type="caution">
    <text evidence="8">The sequence shown here is derived from an EMBL/GenBank/DDBJ whole genome shotgun (WGS) entry which is preliminary data.</text>
</comment>
<evidence type="ECO:0000256" key="2">
    <source>
        <dbReference type="ARBA" id="ARBA00022801"/>
    </source>
</evidence>
<gene>
    <name evidence="8" type="ORF">GWG61_04630</name>
</gene>
<organism evidence="8">
    <name type="scientific">Lactobacillus paragasseri</name>
    <dbReference type="NCBI Taxonomy" id="2107999"/>
    <lineage>
        <taxon>Bacteria</taxon>
        <taxon>Bacillati</taxon>
        <taxon>Bacillota</taxon>
        <taxon>Bacilli</taxon>
        <taxon>Lactobacillales</taxon>
        <taxon>Lactobacillaceae</taxon>
        <taxon>Lactobacillus</taxon>
    </lineage>
</organism>
<comment type="similarity">
    <text evidence="1 6">Belongs to the glycosyl hydrolase 43 family.</text>
</comment>
<dbReference type="RefSeq" id="WP_162013975.1">
    <property type="nucleotide sequence ID" value="NZ_CAKMAD010000001.1"/>
</dbReference>
<dbReference type="Pfam" id="PF04616">
    <property type="entry name" value="Glyco_hydro_43"/>
    <property type="match status" value="1"/>
</dbReference>
<feature type="active site" description="Proton donor" evidence="4">
    <location>
        <position position="181"/>
    </location>
</feature>
<sequence length="513" mass="57589">MIKSYQNPIIRGMHPDPSVVRVEDTYYLANSTFEYYPGVTVITSKDLLNWQTMGGVAKLPAQADLRKSKSNEGIFAANIRYHNGYFYIITTNFAEFKTFIIRGKLNPDGIIEWEKSRVEINVPGIDPDVYFENDRTYVQFTGYIDDKGTKAIRQVEIDLATGEILDGPRILTYGTGGRDVEGPHIFKKDGWYYLLVAEGGTGEGHMITIFRSKELWGSYESAPTNPIFTNRDHANEPIQNVGHGNLFTDSNGNWWLVCLGTRPANVGFKQITNLGRETLLYPVEWENGWPVINNGVPTEEVNLVDFPKHAAALDNKQKVTEFIDDFNEDKLRPEWLTLRDALGNNLTINDSCLILRGNDLTISDLGTAGFIGLRQTEHEEVFEVKINDKKSNLNAGSFGIASLIDVENHAAIMIRKDNHGFDVYRDQQIADIKLNEKIGHLNKMPVSFKLINTKETKTFSVDDGEKEVSFTTNAIHLSNQAIAALNTGDIEGIYARNGAIMVVDKVKRKGTNL</sequence>
<reference evidence="8" key="1">
    <citation type="submission" date="2020-01" db="EMBL/GenBank/DDBJ databases">
        <title>Vaginal microbiome of pregnant Indian women: Insights into the genome of dominants Lactobacillus species.</title>
        <authorList>
            <person name="Das B."/>
            <person name="Mehta O."/>
            <person name="Ghosh T.S."/>
            <person name="Kothidar A."/>
            <person name="Gowtham M.R."/>
            <person name="Mitra R."/>
            <person name="Kshetrapal P."/>
            <person name="Wadhwa N."/>
            <person name="Thiruvengadam R."/>
            <person name="Nair G.B."/>
            <person name="Bhatnagar S."/>
            <person name="Das B."/>
        </authorList>
    </citation>
    <scope>NUCLEOTIDE SEQUENCE</scope>
    <source>
        <strain evidence="8">Indica</strain>
    </source>
</reference>
<dbReference type="GO" id="GO:0004553">
    <property type="term" value="F:hydrolase activity, hydrolyzing O-glycosyl compounds"/>
    <property type="evidence" value="ECO:0007669"/>
    <property type="project" value="InterPro"/>
</dbReference>
<dbReference type="SUPFAM" id="SSF49899">
    <property type="entry name" value="Concanavalin A-like lectins/glucanases"/>
    <property type="match status" value="1"/>
</dbReference>
<dbReference type="CDD" id="cd18617">
    <property type="entry name" value="GH43_XynB-like"/>
    <property type="match status" value="1"/>
</dbReference>
<proteinExistence type="inferred from homology"/>
<evidence type="ECO:0000256" key="1">
    <source>
        <dbReference type="ARBA" id="ARBA00009865"/>
    </source>
</evidence>
<keyword evidence="3 6" id="KW-0326">Glycosidase</keyword>